<dbReference type="GO" id="GO:0003677">
    <property type="term" value="F:DNA binding"/>
    <property type="evidence" value="ECO:0007669"/>
    <property type="project" value="UniProtKB-KW"/>
</dbReference>
<sequence length="287" mass="32245">MTLLLTHVLVDMDRISSGVTSKVKGLMPSPASCLKRGGSTPSMVAGKKKQSIYWNGSSVQQILENPDYSGDMVKGRETTISVTNKARRERTEADFIVVKETHEAIISRDVFDTVQQLIESNRRRSPENPDVSSRPHQNVNLFTGVIFCEDCGRGLHYQRNCKGYICGRSHKHGNKACKKHRVREKALSRYLEDVITKSDYDDYVVNRDAELVKLLQDKGQIEASMSAALDSRKLDEVKAVVTSALAFEEVNKEVINRFIEKIVVARDSTVKLYYCFAGISKILELLA</sequence>
<dbReference type="Pfam" id="PF07508">
    <property type="entry name" value="Recombinase"/>
    <property type="match status" value="1"/>
</dbReference>
<keyword evidence="2" id="KW-0233">DNA recombination</keyword>
<evidence type="ECO:0008006" key="7">
    <source>
        <dbReference type="Google" id="ProtNLM"/>
    </source>
</evidence>
<dbReference type="InterPro" id="IPR011109">
    <property type="entry name" value="DNA_bind_recombinase_dom"/>
</dbReference>
<dbReference type="Gene3D" id="3.90.1750.20">
    <property type="entry name" value="Putative Large Serine Recombinase, Chain B, Domain 2"/>
    <property type="match status" value="1"/>
</dbReference>
<name>A0A0E4H749_9BACL</name>
<accession>A0A0E4H749</accession>
<dbReference type="InterPro" id="IPR038109">
    <property type="entry name" value="DNA_bind_recomb_sf"/>
</dbReference>
<feature type="domain" description="Recombinase" evidence="3">
    <location>
        <begin position="47"/>
        <end position="121"/>
    </location>
</feature>
<evidence type="ECO:0000259" key="4">
    <source>
        <dbReference type="Pfam" id="PF13408"/>
    </source>
</evidence>
<dbReference type="KEGG" id="pri:PRIO_0826"/>
<organism evidence="5 6">
    <name type="scientific">Paenibacillus riograndensis SBR5</name>
    <dbReference type="NCBI Taxonomy" id="1073571"/>
    <lineage>
        <taxon>Bacteria</taxon>
        <taxon>Bacillati</taxon>
        <taxon>Bacillota</taxon>
        <taxon>Bacilli</taxon>
        <taxon>Bacillales</taxon>
        <taxon>Paenibacillaceae</taxon>
        <taxon>Paenibacillus</taxon>
        <taxon>Paenibacillus sonchi group</taxon>
    </lineage>
</organism>
<gene>
    <name evidence="5" type="ORF">PRIO_0826</name>
</gene>
<dbReference type="RefSeq" id="WP_020432549.1">
    <property type="nucleotide sequence ID" value="NZ_AGBD01001502.1"/>
</dbReference>
<protein>
    <recommendedName>
        <fullName evidence="7">Recombinase domain-containing protein</fullName>
    </recommendedName>
</protein>
<reference evidence="6" key="1">
    <citation type="submission" date="2015-03" db="EMBL/GenBank/DDBJ databases">
        <authorList>
            <person name="Wibberg D."/>
        </authorList>
    </citation>
    <scope>NUCLEOTIDE SEQUENCE [LARGE SCALE GENOMIC DNA]</scope>
</reference>
<dbReference type="PANTHER" id="PTHR30461">
    <property type="entry name" value="DNA-INVERTASE FROM LAMBDOID PROPHAGE"/>
    <property type="match status" value="1"/>
</dbReference>
<evidence type="ECO:0000256" key="2">
    <source>
        <dbReference type="ARBA" id="ARBA00023172"/>
    </source>
</evidence>
<dbReference type="EMBL" id="LN831776">
    <property type="protein sequence ID" value="CQR52435.1"/>
    <property type="molecule type" value="Genomic_DNA"/>
</dbReference>
<dbReference type="Pfam" id="PF13408">
    <property type="entry name" value="Zn_ribbon_recom"/>
    <property type="match status" value="1"/>
</dbReference>
<dbReference type="GO" id="GO:0000150">
    <property type="term" value="F:DNA strand exchange activity"/>
    <property type="evidence" value="ECO:0007669"/>
    <property type="project" value="InterPro"/>
</dbReference>
<evidence type="ECO:0000256" key="1">
    <source>
        <dbReference type="ARBA" id="ARBA00023125"/>
    </source>
</evidence>
<evidence type="ECO:0000313" key="5">
    <source>
        <dbReference type="EMBL" id="CQR52435.1"/>
    </source>
</evidence>
<feature type="domain" description="Recombinase zinc beta ribbon" evidence="4">
    <location>
        <begin position="141"/>
        <end position="195"/>
    </location>
</feature>
<dbReference type="AlphaFoldDB" id="A0A0E4H749"/>
<dbReference type="InterPro" id="IPR050639">
    <property type="entry name" value="SSR_resolvase"/>
</dbReference>
<evidence type="ECO:0000259" key="3">
    <source>
        <dbReference type="Pfam" id="PF07508"/>
    </source>
</evidence>
<dbReference type="Proteomes" id="UP000033163">
    <property type="component" value="Chromosome I"/>
</dbReference>
<dbReference type="HOGENOM" id="CLU_969260_0_0_9"/>
<dbReference type="PANTHER" id="PTHR30461:SF2">
    <property type="entry name" value="SERINE RECOMBINASE PINE-RELATED"/>
    <property type="match status" value="1"/>
</dbReference>
<proteinExistence type="predicted"/>
<dbReference type="InterPro" id="IPR025827">
    <property type="entry name" value="Zn_ribbon_recom_dom"/>
</dbReference>
<evidence type="ECO:0000313" key="6">
    <source>
        <dbReference type="Proteomes" id="UP000033163"/>
    </source>
</evidence>
<dbReference type="PATRIC" id="fig|1073571.4.peg.862"/>
<keyword evidence="1" id="KW-0238">DNA-binding</keyword>